<dbReference type="InterPro" id="IPR028098">
    <property type="entry name" value="Glyco_trans_4-like_N"/>
</dbReference>
<evidence type="ECO:0000256" key="2">
    <source>
        <dbReference type="ARBA" id="ARBA00022679"/>
    </source>
</evidence>
<dbReference type="Pfam" id="PF13692">
    <property type="entry name" value="Glyco_trans_1_4"/>
    <property type="match status" value="1"/>
</dbReference>
<reference evidence="4 5" key="1">
    <citation type="submission" date="2020-12" db="EMBL/GenBank/DDBJ databases">
        <title>Brachybacterium sp. MASK1Z-5, whole genome shotgun sequence.</title>
        <authorList>
            <person name="Tuo L."/>
        </authorList>
    </citation>
    <scope>NUCLEOTIDE SEQUENCE [LARGE SCALE GENOMIC DNA]</scope>
    <source>
        <strain evidence="4 5">MASK1Z-5</strain>
    </source>
</reference>
<feature type="domain" description="Glycosyltransferase subfamily 4-like N-terminal" evidence="3">
    <location>
        <begin position="24"/>
        <end position="169"/>
    </location>
</feature>
<keyword evidence="5" id="KW-1185">Reference proteome</keyword>
<evidence type="ECO:0000313" key="5">
    <source>
        <dbReference type="Proteomes" id="UP000612352"/>
    </source>
</evidence>
<dbReference type="Proteomes" id="UP000612352">
    <property type="component" value="Unassembled WGS sequence"/>
</dbReference>
<sequence>MRATLLTTWFPTQAAPSRGSFVVRDARAIAEHAQVRLVHLVPPGDDDGTRRLVHEGLDVLRIPMDPRRPDQVLRAARVLGPAFDGADVVHSMAFSTLLPLALRRPRAPWLHTEHWSALTTPETLRAPARVALPALSRLLAKPDRATAVCEYLAEPLRVVRGHRPTDVVPCIVDPGALVPRRDRADGSLRLVSTGGLIDRKDPLVAVGTVAELTIRGVDAHLTWLGEGPLREETLALARELGIEERIALPGTASAAGVREALGDADLFFGPTRADNFFVSAAEAIVAGRPVVLGATGGQGEYVEPTVGSLIDAQDPVRYADAILDVDARTRELSSEDIAATIGNRFSTQAVGAAYAAQYTRLLDEAEDAAGRGDAGTGMQR</sequence>
<dbReference type="SUPFAM" id="SSF53756">
    <property type="entry name" value="UDP-Glycosyltransferase/glycogen phosphorylase"/>
    <property type="match status" value="1"/>
</dbReference>
<dbReference type="RefSeq" id="WP_200503064.1">
    <property type="nucleotide sequence ID" value="NZ_JAEDAJ010000007.1"/>
</dbReference>
<protein>
    <submittedName>
        <fullName evidence="4">Glycosyltransferase</fullName>
    </submittedName>
</protein>
<keyword evidence="1" id="KW-0328">Glycosyltransferase</keyword>
<evidence type="ECO:0000259" key="3">
    <source>
        <dbReference type="Pfam" id="PF13579"/>
    </source>
</evidence>
<proteinExistence type="predicted"/>
<organism evidence="4 5">
    <name type="scientific">Brachybacterium halotolerans</name>
    <dbReference type="NCBI Taxonomy" id="2795215"/>
    <lineage>
        <taxon>Bacteria</taxon>
        <taxon>Bacillati</taxon>
        <taxon>Actinomycetota</taxon>
        <taxon>Actinomycetes</taxon>
        <taxon>Micrococcales</taxon>
        <taxon>Dermabacteraceae</taxon>
        <taxon>Brachybacterium</taxon>
    </lineage>
</organism>
<evidence type="ECO:0000313" key="4">
    <source>
        <dbReference type="EMBL" id="MBK0332160.1"/>
    </source>
</evidence>
<gene>
    <name evidence="4" type="ORF">I8D64_12215</name>
</gene>
<name>A0ABS1BBZ0_9MICO</name>
<accession>A0ABS1BBZ0</accession>
<dbReference type="Pfam" id="PF13579">
    <property type="entry name" value="Glyco_trans_4_4"/>
    <property type="match status" value="1"/>
</dbReference>
<dbReference type="PANTHER" id="PTHR12526">
    <property type="entry name" value="GLYCOSYLTRANSFERASE"/>
    <property type="match status" value="1"/>
</dbReference>
<evidence type="ECO:0000256" key="1">
    <source>
        <dbReference type="ARBA" id="ARBA00022676"/>
    </source>
</evidence>
<dbReference type="Gene3D" id="3.40.50.2000">
    <property type="entry name" value="Glycogen Phosphorylase B"/>
    <property type="match status" value="2"/>
</dbReference>
<comment type="caution">
    <text evidence="4">The sequence shown here is derived from an EMBL/GenBank/DDBJ whole genome shotgun (WGS) entry which is preliminary data.</text>
</comment>
<dbReference type="EMBL" id="JAEDAJ010000007">
    <property type="protein sequence ID" value="MBK0332160.1"/>
    <property type="molecule type" value="Genomic_DNA"/>
</dbReference>
<keyword evidence="2" id="KW-0808">Transferase</keyword>